<comment type="similarity">
    <text evidence="2 6">Belongs to the band 7/mec-2 family. HflK subfamily.</text>
</comment>
<dbReference type="InterPro" id="IPR050710">
    <property type="entry name" value="Band7/mec-2_domain"/>
</dbReference>
<dbReference type="STRING" id="1070130.FVIR_GE00264"/>
<dbReference type="Pfam" id="PF12221">
    <property type="entry name" value="HflK_N"/>
    <property type="match status" value="1"/>
</dbReference>
<dbReference type="Pfam" id="PF01145">
    <property type="entry name" value="Band_7"/>
    <property type="match status" value="1"/>
</dbReference>
<organism evidence="9 10">
    <name type="scientific">Candidatus Gullanella endobia</name>
    <dbReference type="NCBI Taxonomy" id="1070130"/>
    <lineage>
        <taxon>Bacteria</taxon>
        <taxon>Pseudomonadati</taxon>
        <taxon>Pseudomonadota</taxon>
        <taxon>Gammaproteobacteria</taxon>
        <taxon>Enterobacterales</taxon>
        <taxon>Enterobacteriaceae</taxon>
        <taxon>Candidatus Gullanella</taxon>
    </lineage>
</organism>
<dbReference type="PANTHER" id="PTHR43327">
    <property type="entry name" value="STOMATIN-LIKE PROTEIN 2, MITOCHONDRIAL"/>
    <property type="match status" value="1"/>
</dbReference>
<proteinExistence type="inferred from homology"/>
<protein>
    <recommendedName>
        <fullName evidence="6">Protein HflK</fullName>
    </recommendedName>
</protein>
<dbReference type="CDD" id="cd03404">
    <property type="entry name" value="SPFH_HflK"/>
    <property type="match status" value="1"/>
</dbReference>
<comment type="function">
    <text evidence="6">HflC and HflK could encode or regulate a protease.</text>
</comment>
<evidence type="ECO:0000259" key="8">
    <source>
        <dbReference type="SMART" id="SM00244"/>
    </source>
</evidence>
<comment type="subcellular location">
    <subcellularLocation>
        <location evidence="1">Membrane</location>
        <topology evidence="1">Single-pass membrane protein</topology>
    </subcellularLocation>
</comment>
<dbReference type="SMART" id="SM00244">
    <property type="entry name" value="PHB"/>
    <property type="match status" value="1"/>
</dbReference>
<feature type="transmembrane region" description="Helical" evidence="6">
    <location>
        <begin position="72"/>
        <end position="93"/>
    </location>
</feature>
<comment type="subunit">
    <text evidence="6">HflC and HflK may interact to form a multimeric complex.</text>
</comment>
<dbReference type="RefSeq" id="WP_067497961.1">
    <property type="nucleotide sequence ID" value="NZ_LN999832.1"/>
</dbReference>
<gene>
    <name evidence="9" type="primary">hflK</name>
    <name evidence="9" type="ORF">FVIR_GE00264</name>
</gene>
<evidence type="ECO:0000256" key="3">
    <source>
        <dbReference type="ARBA" id="ARBA00022692"/>
    </source>
</evidence>
<dbReference type="GO" id="GO:0006508">
    <property type="term" value="P:proteolysis"/>
    <property type="evidence" value="ECO:0007669"/>
    <property type="project" value="UniProtKB-KW"/>
</dbReference>
<dbReference type="OrthoDB" id="9779595at2"/>
<evidence type="ECO:0000256" key="2">
    <source>
        <dbReference type="ARBA" id="ARBA00006971"/>
    </source>
</evidence>
<sequence>MAWNQPDNNGYDRDPWGRSNNSDNSNKHKNKGKYKQRSPNLDDIFRKINRKLNTLSNKSSSTGESKISKHNYYIILVVSIIVIIWASSGFYTLKEAECGVVLRFGKFDHLVQSGLNWKPTFIDTVIAINVKSVRELITTGMILTSDENIVHVKINVQYRVTDPKRYLFSVANPDNSLRQVTDSVLHSIIGQYTIDQILTENCTLIRSDTQRMLKKTIQSYNMGITLLDINFQATWPPEELQEEFNDVTAAKENKLQCIRKAVAYSNKLQSCAKRQAQRILEEGRSYKTRAILEAQAELKYFAKVLPEYKAAPEITRERLCIHAMERVLSNTKKILIDDQRNNNLIVLPIDQKLKNQLTSSITLSSNKSVLNLFRLPIVNTNGTAINQPLANAERDDITYKERE</sequence>
<evidence type="ECO:0000256" key="6">
    <source>
        <dbReference type="RuleBase" id="RU364113"/>
    </source>
</evidence>
<evidence type="ECO:0000256" key="1">
    <source>
        <dbReference type="ARBA" id="ARBA00004167"/>
    </source>
</evidence>
<dbReference type="Proteomes" id="UP000095665">
    <property type="component" value="Chromosome I"/>
</dbReference>
<dbReference type="InterPro" id="IPR010201">
    <property type="entry name" value="HflK"/>
</dbReference>
<keyword evidence="4 6" id="KW-1133">Transmembrane helix</keyword>
<dbReference type="GO" id="GO:0016020">
    <property type="term" value="C:membrane"/>
    <property type="evidence" value="ECO:0007669"/>
    <property type="project" value="UniProtKB-SubCell"/>
</dbReference>
<keyword evidence="9" id="KW-0378">Hydrolase</keyword>
<dbReference type="AlphaFoldDB" id="A0A143WR24"/>
<dbReference type="Gene3D" id="3.30.479.30">
    <property type="entry name" value="Band 7 domain"/>
    <property type="match status" value="1"/>
</dbReference>
<dbReference type="KEGG" id="ged:FVIR_GE00264"/>
<dbReference type="EMBL" id="LN999832">
    <property type="protein sequence ID" value="CUX96133.1"/>
    <property type="molecule type" value="Genomic_DNA"/>
</dbReference>
<name>A0A143WR24_9ENTR</name>
<dbReference type="InterPro" id="IPR001107">
    <property type="entry name" value="Band_7"/>
</dbReference>
<keyword evidence="3 6" id="KW-0812">Transmembrane</keyword>
<feature type="compositionally biased region" description="Basic residues" evidence="7">
    <location>
        <begin position="27"/>
        <end position="36"/>
    </location>
</feature>
<dbReference type="InterPro" id="IPR036013">
    <property type="entry name" value="Band_7/SPFH_dom_sf"/>
</dbReference>
<reference evidence="10" key="1">
    <citation type="submission" date="2016-01" db="EMBL/GenBank/DDBJ databases">
        <authorList>
            <person name="Husnik F."/>
        </authorList>
    </citation>
    <scope>NUCLEOTIDE SEQUENCE [LARGE SCALE GENOMIC DNA]</scope>
</reference>
<dbReference type="NCBIfam" id="TIGR01933">
    <property type="entry name" value="hflK"/>
    <property type="match status" value="1"/>
</dbReference>
<accession>A0A143WR24</accession>
<evidence type="ECO:0000256" key="4">
    <source>
        <dbReference type="ARBA" id="ARBA00022989"/>
    </source>
</evidence>
<feature type="domain" description="Band 7" evidence="8">
    <location>
        <begin position="88"/>
        <end position="248"/>
    </location>
</feature>
<feature type="region of interest" description="Disordered" evidence="7">
    <location>
        <begin position="1"/>
        <end position="37"/>
    </location>
</feature>
<dbReference type="InterPro" id="IPR020980">
    <property type="entry name" value="Membrane_HflK_N"/>
</dbReference>
<evidence type="ECO:0000256" key="7">
    <source>
        <dbReference type="SAM" id="MobiDB-lite"/>
    </source>
</evidence>
<keyword evidence="10" id="KW-1185">Reference proteome</keyword>
<keyword evidence="9" id="KW-0645">Protease</keyword>
<keyword evidence="5 6" id="KW-0472">Membrane</keyword>
<dbReference type="GO" id="GO:0008233">
    <property type="term" value="F:peptidase activity"/>
    <property type="evidence" value="ECO:0007669"/>
    <property type="project" value="UniProtKB-KW"/>
</dbReference>
<evidence type="ECO:0000256" key="5">
    <source>
        <dbReference type="ARBA" id="ARBA00023136"/>
    </source>
</evidence>
<dbReference type="SUPFAM" id="SSF117892">
    <property type="entry name" value="Band 7/SPFH domain"/>
    <property type="match status" value="1"/>
</dbReference>
<evidence type="ECO:0000313" key="9">
    <source>
        <dbReference type="EMBL" id="CUX96133.1"/>
    </source>
</evidence>
<evidence type="ECO:0000313" key="10">
    <source>
        <dbReference type="Proteomes" id="UP000095665"/>
    </source>
</evidence>
<dbReference type="PATRIC" id="fig|1070130.3.peg.421"/>
<dbReference type="PANTHER" id="PTHR43327:SF2">
    <property type="entry name" value="MODULATOR OF FTSH PROTEASE HFLK"/>
    <property type="match status" value="1"/>
</dbReference>